<comment type="caution">
    <text evidence="2">The sequence shown here is derived from an EMBL/GenBank/DDBJ whole genome shotgun (WGS) entry which is preliminary data.</text>
</comment>
<dbReference type="Pfam" id="PF13785">
    <property type="entry name" value="DUF4178"/>
    <property type="match status" value="1"/>
</dbReference>
<protein>
    <recommendedName>
        <fullName evidence="1">DUF4178 domain-containing protein</fullName>
    </recommendedName>
</protein>
<evidence type="ECO:0000313" key="2">
    <source>
        <dbReference type="EMBL" id="GGL48326.1"/>
    </source>
</evidence>
<reference evidence="2" key="2">
    <citation type="submission" date="2020-09" db="EMBL/GenBank/DDBJ databases">
        <authorList>
            <person name="Sun Q."/>
            <person name="Ohkuma M."/>
        </authorList>
    </citation>
    <scope>NUCLEOTIDE SEQUENCE</scope>
    <source>
        <strain evidence="2">JCM 15325</strain>
    </source>
</reference>
<gene>
    <name evidence="2" type="ORF">GCM10007968_10680</name>
</gene>
<dbReference type="AlphaFoldDB" id="A0A917S0H9"/>
<accession>A0A917S0H9</accession>
<sequence>MSVFRRIINLVKKPEPAIVEKTPYTLSVGDIVDISFSSYTVSGRTFFPQRQEVFLTLKDGSTIKYMQVAKREKLNLALYEAIDGRLEDISEVPTTIEMDGTLYHMGEQAIGTAHSSGDTPFSSSDERYLWDFESDDRKLLRIEWQSGQMMLYEGEAVLPMEVRIIQS</sequence>
<name>A0A917S0H9_9BACL</name>
<evidence type="ECO:0000313" key="3">
    <source>
        <dbReference type="Proteomes" id="UP000654670"/>
    </source>
</evidence>
<evidence type="ECO:0000259" key="1">
    <source>
        <dbReference type="Pfam" id="PF13785"/>
    </source>
</evidence>
<dbReference type="Proteomes" id="UP000654670">
    <property type="component" value="Unassembled WGS sequence"/>
</dbReference>
<keyword evidence="3" id="KW-1185">Reference proteome</keyword>
<organism evidence="2 3">
    <name type="scientific">Sporolactobacillus putidus</name>
    <dbReference type="NCBI Taxonomy" id="492735"/>
    <lineage>
        <taxon>Bacteria</taxon>
        <taxon>Bacillati</taxon>
        <taxon>Bacillota</taxon>
        <taxon>Bacilli</taxon>
        <taxon>Bacillales</taxon>
        <taxon>Sporolactobacillaceae</taxon>
        <taxon>Sporolactobacillus</taxon>
    </lineage>
</organism>
<reference evidence="2" key="1">
    <citation type="journal article" date="2014" name="Int. J. Syst. Evol. Microbiol.">
        <title>Complete genome sequence of Corynebacterium casei LMG S-19264T (=DSM 44701T), isolated from a smear-ripened cheese.</title>
        <authorList>
            <consortium name="US DOE Joint Genome Institute (JGI-PGF)"/>
            <person name="Walter F."/>
            <person name="Albersmeier A."/>
            <person name="Kalinowski J."/>
            <person name="Ruckert C."/>
        </authorList>
    </citation>
    <scope>NUCLEOTIDE SEQUENCE</scope>
    <source>
        <strain evidence="2">JCM 15325</strain>
    </source>
</reference>
<dbReference type="RefSeq" id="WP_188802041.1">
    <property type="nucleotide sequence ID" value="NZ_BMOK01000003.1"/>
</dbReference>
<dbReference type="InterPro" id="IPR025235">
    <property type="entry name" value="DUF4178"/>
</dbReference>
<dbReference type="EMBL" id="BMOK01000003">
    <property type="protein sequence ID" value="GGL48326.1"/>
    <property type="molecule type" value="Genomic_DNA"/>
</dbReference>
<proteinExistence type="predicted"/>
<feature type="domain" description="DUF4178" evidence="1">
    <location>
        <begin position="28"/>
        <end position="159"/>
    </location>
</feature>